<dbReference type="RefSeq" id="WP_126953079.1">
    <property type="nucleotide sequence ID" value="NZ_RZGR01000009.1"/>
</dbReference>
<keyword evidence="7" id="KW-1185">Reference proteome</keyword>
<organism evidence="6 7">
    <name type="scientific">Legionella septentrionalis</name>
    <dbReference type="NCBI Taxonomy" id="2498109"/>
    <lineage>
        <taxon>Bacteria</taxon>
        <taxon>Pseudomonadati</taxon>
        <taxon>Pseudomonadota</taxon>
        <taxon>Gammaproteobacteria</taxon>
        <taxon>Legionellales</taxon>
        <taxon>Legionellaceae</taxon>
        <taxon>Legionella</taxon>
    </lineage>
</organism>
<comment type="caution">
    <text evidence="6">The sequence shown here is derived from an EMBL/GenBank/DDBJ whole genome shotgun (WGS) entry which is preliminary data.</text>
</comment>
<dbReference type="GO" id="GO:0008483">
    <property type="term" value="F:transaminase activity"/>
    <property type="evidence" value="ECO:0007669"/>
    <property type="project" value="UniProtKB-KW"/>
</dbReference>
<sequence length="368" mass="40356">MQFIDLKTQSNRIEDRLIARFKDVLNHGAYIMGPEITELETALANYVGVSHALAVASGTDALLIALMALGVGAGDEVITTPFSFFATAEVIALLGAKPVFVDIHPDTYNIDASLIEAAITAKTKAIIPVSLYGQCADYDEINAIAKKYNLPVIEDAAQSFGATYQGKQSCGLTTIGCTSFFPSKPLGCYGDGGACFTNDAELAQRMNEIRTHGQSRRYHHTRLGINGRLDTIQAAILLEKLAIFPEEVVLRQEVADRYQQLLPAEIRKPVVKTHNTSVFAQYTIEVSNRDAVQQALQKLGIPTAVHYPAGLHEQPIFKELFPGRQSYPHTENAARRVMSIPMHPYLTIDDQQKICGALKEVLREKVGV</sequence>
<dbReference type="Proteomes" id="UP000288012">
    <property type="component" value="Unassembled WGS sequence"/>
</dbReference>
<dbReference type="InterPro" id="IPR015424">
    <property type="entry name" value="PyrdxlP-dep_Trfase"/>
</dbReference>
<feature type="modified residue" description="N6-(pyridoxal phosphate)lysine" evidence="4">
    <location>
        <position position="184"/>
    </location>
</feature>
<keyword evidence="6" id="KW-0808">Transferase</keyword>
<dbReference type="Gene3D" id="3.40.640.10">
    <property type="entry name" value="Type I PLP-dependent aspartate aminotransferase-like (Major domain)"/>
    <property type="match status" value="1"/>
</dbReference>
<dbReference type="EMBL" id="RZGR01000009">
    <property type="protein sequence ID" value="RUQ89001.1"/>
    <property type="molecule type" value="Genomic_DNA"/>
</dbReference>
<dbReference type="AlphaFoldDB" id="A0A433JK56"/>
<feature type="active site" description="Proton acceptor" evidence="3">
    <location>
        <position position="184"/>
    </location>
</feature>
<protein>
    <submittedName>
        <fullName evidence="6">DegT/DnrJ/EryC1/StrS family aminotransferase</fullName>
    </submittedName>
</protein>
<evidence type="ECO:0000256" key="1">
    <source>
        <dbReference type="ARBA" id="ARBA00022898"/>
    </source>
</evidence>
<evidence type="ECO:0000256" key="5">
    <source>
        <dbReference type="RuleBase" id="RU004508"/>
    </source>
</evidence>
<dbReference type="CDD" id="cd00616">
    <property type="entry name" value="AHBA_syn"/>
    <property type="match status" value="1"/>
</dbReference>
<proteinExistence type="inferred from homology"/>
<dbReference type="InterPro" id="IPR000653">
    <property type="entry name" value="DegT/StrS_aminotransferase"/>
</dbReference>
<dbReference type="FunFam" id="3.40.640.10:FF:000089">
    <property type="entry name" value="Aminotransferase, DegT/DnrJ/EryC1/StrS family"/>
    <property type="match status" value="1"/>
</dbReference>
<dbReference type="GO" id="GO:0000271">
    <property type="term" value="P:polysaccharide biosynthetic process"/>
    <property type="evidence" value="ECO:0007669"/>
    <property type="project" value="TreeGrafter"/>
</dbReference>
<comment type="similarity">
    <text evidence="2 5">Belongs to the DegT/DnrJ/EryC1 family.</text>
</comment>
<dbReference type="OrthoDB" id="9804264at2"/>
<evidence type="ECO:0000313" key="6">
    <source>
        <dbReference type="EMBL" id="RUQ89001.1"/>
    </source>
</evidence>
<dbReference type="Gene3D" id="3.90.1150.10">
    <property type="entry name" value="Aspartate Aminotransferase, domain 1"/>
    <property type="match status" value="1"/>
</dbReference>
<evidence type="ECO:0000313" key="7">
    <source>
        <dbReference type="Proteomes" id="UP000288012"/>
    </source>
</evidence>
<evidence type="ECO:0000256" key="3">
    <source>
        <dbReference type="PIRSR" id="PIRSR000390-1"/>
    </source>
</evidence>
<evidence type="ECO:0000256" key="4">
    <source>
        <dbReference type="PIRSR" id="PIRSR000390-2"/>
    </source>
</evidence>
<dbReference type="SUPFAM" id="SSF53383">
    <property type="entry name" value="PLP-dependent transferases"/>
    <property type="match status" value="1"/>
</dbReference>
<keyword evidence="1 4" id="KW-0663">Pyridoxal phosphate</keyword>
<gene>
    <name evidence="6" type="ORF">EKM59_04180</name>
</gene>
<dbReference type="InterPro" id="IPR015421">
    <property type="entry name" value="PyrdxlP-dep_Trfase_major"/>
</dbReference>
<dbReference type="InterPro" id="IPR015422">
    <property type="entry name" value="PyrdxlP-dep_Trfase_small"/>
</dbReference>
<dbReference type="Pfam" id="PF01041">
    <property type="entry name" value="DegT_DnrJ_EryC1"/>
    <property type="match status" value="1"/>
</dbReference>
<dbReference type="PANTHER" id="PTHR30244:SF42">
    <property type="entry name" value="UDP-2-ACETAMIDO-2-DEOXY-3-OXO-D-GLUCURONATE AMINOTRANSFERASE"/>
    <property type="match status" value="1"/>
</dbReference>
<reference evidence="6 7" key="1">
    <citation type="submission" date="2018-12" db="EMBL/GenBank/DDBJ databases">
        <title>Legionella sp,whole genome shotgun sequence.</title>
        <authorList>
            <person name="Wu H."/>
        </authorList>
    </citation>
    <scope>NUCLEOTIDE SEQUENCE [LARGE SCALE GENOMIC DNA]</scope>
    <source>
        <strain evidence="7">km714</strain>
    </source>
</reference>
<dbReference type="GO" id="GO:0030170">
    <property type="term" value="F:pyridoxal phosphate binding"/>
    <property type="evidence" value="ECO:0007669"/>
    <property type="project" value="UniProtKB-ARBA"/>
</dbReference>
<dbReference type="PIRSF" id="PIRSF000390">
    <property type="entry name" value="PLP_StrS"/>
    <property type="match status" value="1"/>
</dbReference>
<keyword evidence="6" id="KW-0032">Aminotransferase</keyword>
<evidence type="ECO:0000256" key="2">
    <source>
        <dbReference type="ARBA" id="ARBA00037999"/>
    </source>
</evidence>
<dbReference type="PANTHER" id="PTHR30244">
    <property type="entry name" value="TRANSAMINASE"/>
    <property type="match status" value="1"/>
</dbReference>
<accession>A0A433JK56</accession>
<name>A0A433JK56_9GAMM</name>